<dbReference type="Gene3D" id="2.130.10.10">
    <property type="entry name" value="YVTN repeat-like/Quinoprotein amine dehydrogenase"/>
    <property type="match status" value="1"/>
</dbReference>
<keyword evidence="1" id="KW-0732">Signal</keyword>
<feature type="chain" id="PRO_5030776361" evidence="1">
    <location>
        <begin position="22"/>
        <end position="361"/>
    </location>
</feature>
<protein>
    <submittedName>
        <fullName evidence="2">Quinohemoprotein amine dehydrogenase beta subunit</fullName>
    </submittedName>
</protein>
<proteinExistence type="predicted"/>
<comment type="caution">
    <text evidence="2">The sequence shown here is derived from an EMBL/GenBank/DDBJ whole genome shotgun (WGS) entry which is preliminary data.</text>
</comment>
<gene>
    <name evidence="2" type="ORF">FHR96_000532</name>
</gene>
<sequence>MKRLSLTLAGLMALAGQPLLAAETGTDEVREYLVTMAHPNQLHVIDPVAQEIVRTCDIEGDFGPGTLQLSPDNRTAYILHDRWEDVVGVDLTNCDEVFHAHGPHGNIGAKAMTSIAVSPDGKRVYVIWDRVEKNLDHYRVLEPQLAVYDTSAGLDAEPIATFPAPRQVLIMATGADGSLYLAGPDIYRMDPSSGEIETAIANRSWDDPDYGDVDSLSIWTLGEVTNDFIRPYAVAKYPGTEDESWYWGVNRVDLTTGETERKEIVPFETLFYSIVPDPNDKDIYYGVFNHITRIDSSSKEAVDAVELDHTYYSINTSYDGSRIYVGGASHDIAIYDDELNDLGRIQLPGDMSFSTLKVARF</sequence>
<name>A0A7W5G491_9GAMM</name>
<dbReference type="RefSeq" id="WP_183386116.1">
    <property type="nucleotide sequence ID" value="NZ_JACHXM010000002.1"/>
</dbReference>
<evidence type="ECO:0000256" key="1">
    <source>
        <dbReference type="SAM" id="SignalP"/>
    </source>
</evidence>
<dbReference type="Proteomes" id="UP000525987">
    <property type="component" value="Unassembled WGS sequence"/>
</dbReference>
<dbReference type="InterPro" id="IPR051200">
    <property type="entry name" value="Host-pathogen_enzymatic-act"/>
</dbReference>
<feature type="signal peptide" evidence="1">
    <location>
        <begin position="1"/>
        <end position="21"/>
    </location>
</feature>
<dbReference type="PANTHER" id="PTHR47197:SF3">
    <property type="entry name" value="DIHYDRO-HEME D1 DEHYDROGENASE"/>
    <property type="match status" value="1"/>
</dbReference>
<dbReference type="EMBL" id="JACHXM010000002">
    <property type="protein sequence ID" value="MBB3139685.1"/>
    <property type="molecule type" value="Genomic_DNA"/>
</dbReference>
<evidence type="ECO:0000313" key="2">
    <source>
        <dbReference type="EMBL" id="MBB3139685.1"/>
    </source>
</evidence>
<evidence type="ECO:0000313" key="3">
    <source>
        <dbReference type="Proteomes" id="UP000525987"/>
    </source>
</evidence>
<accession>A0A7W5G491</accession>
<reference evidence="2 3" key="1">
    <citation type="submission" date="2020-08" db="EMBL/GenBank/DDBJ databases">
        <title>Genomic Encyclopedia of Type Strains, Phase III (KMG-III): the genomes of soil and plant-associated and newly described type strains.</title>
        <authorList>
            <person name="Whitman W."/>
        </authorList>
    </citation>
    <scope>NUCLEOTIDE SEQUENCE [LARGE SCALE GENOMIC DNA]</scope>
    <source>
        <strain evidence="2 3">CECT 5995</strain>
    </source>
</reference>
<keyword evidence="3" id="KW-1185">Reference proteome</keyword>
<dbReference type="NCBIfam" id="TIGR03907">
    <property type="entry name" value="QH_beta"/>
    <property type="match status" value="1"/>
</dbReference>
<dbReference type="PANTHER" id="PTHR47197">
    <property type="entry name" value="PROTEIN NIRF"/>
    <property type="match status" value="1"/>
</dbReference>
<dbReference type="InterPro" id="IPR015943">
    <property type="entry name" value="WD40/YVTN_repeat-like_dom_sf"/>
</dbReference>
<dbReference type="SUPFAM" id="SSF50969">
    <property type="entry name" value="YVTN repeat-like/Quinoprotein amine dehydrogenase"/>
    <property type="match status" value="1"/>
</dbReference>
<dbReference type="AlphaFoldDB" id="A0A7W5G491"/>
<organism evidence="2 3">
    <name type="scientific">Halomonas organivorans</name>
    <dbReference type="NCBI Taxonomy" id="257772"/>
    <lineage>
        <taxon>Bacteria</taxon>
        <taxon>Pseudomonadati</taxon>
        <taxon>Pseudomonadota</taxon>
        <taxon>Gammaproteobacteria</taxon>
        <taxon>Oceanospirillales</taxon>
        <taxon>Halomonadaceae</taxon>
        <taxon>Halomonas</taxon>
    </lineage>
</organism>
<dbReference type="InterPro" id="IPR023879">
    <property type="entry name" value="QH-AmDH_bsu"/>
</dbReference>
<dbReference type="InterPro" id="IPR011044">
    <property type="entry name" value="Quino_amine_DH_bsu"/>
</dbReference>